<evidence type="ECO:0000313" key="5">
    <source>
        <dbReference type="Proteomes" id="UP000199440"/>
    </source>
</evidence>
<dbReference type="Proteomes" id="UP000199440">
    <property type="component" value="Unassembled WGS sequence"/>
</dbReference>
<dbReference type="STRING" id="192904.SAMN04488514_102182"/>
<dbReference type="PROSITE" id="PS50977">
    <property type="entry name" value="HTH_TETR_2"/>
    <property type="match status" value="1"/>
</dbReference>
<proteinExistence type="predicted"/>
<dbReference type="GO" id="GO:0003677">
    <property type="term" value="F:DNA binding"/>
    <property type="evidence" value="ECO:0007669"/>
    <property type="project" value="UniProtKB-UniRule"/>
</dbReference>
<evidence type="ECO:0000259" key="3">
    <source>
        <dbReference type="PROSITE" id="PS50977"/>
    </source>
</evidence>
<dbReference type="AlphaFoldDB" id="A0A1G9LQF6"/>
<dbReference type="InterPro" id="IPR009057">
    <property type="entry name" value="Homeodomain-like_sf"/>
</dbReference>
<keyword evidence="5" id="KW-1185">Reference proteome</keyword>
<protein>
    <submittedName>
        <fullName evidence="4">Transcriptional regulator, TetR family</fullName>
    </submittedName>
</protein>
<evidence type="ECO:0000256" key="1">
    <source>
        <dbReference type="ARBA" id="ARBA00023125"/>
    </source>
</evidence>
<feature type="domain" description="HTH tetR-type" evidence="3">
    <location>
        <begin position="1"/>
        <end position="37"/>
    </location>
</feature>
<organism evidence="4 5">
    <name type="scientific">Kriegella aquimaris</name>
    <dbReference type="NCBI Taxonomy" id="192904"/>
    <lineage>
        <taxon>Bacteria</taxon>
        <taxon>Pseudomonadati</taxon>
        <taxon>Bacteroidota</taxon>
        <taxon>Flavobacteriia</taxon>
        <taxon>Flavobacteriales</taxon>
        <taxon>Flavobacteriaceae</taxon>
        <taxon>Kriegella</taxon>
    </lineage>
</organism>
<dbReference type="EMBL" id="FNGV01000002">
    <property type="protein sequence ID" value="SDL64173.1"/>
    <property type="molecule type" value="Genomic_DNA"/>
</dbReference>
<comment type="caution">
    <text evidence="2">Lacks conserved residue(s) required for the propagation of feature annotation.</text>
</comment>
<dbReference type="CDD" id="cd00093">
    <property type="entry name" value="HTH_XRE"/>
    <property type="match status" value="1"/>
</dbReference>
<dbReference type="Gene3D" id="1.10.10.60">
    <property type="entry name" value="Homeodomain-like"/>
    <property type="match status" value="1"/>
</dbReference>
<dbReference type="Pfam" id="PF00440">
    <property type="entry name" value="TetR_N"/>
    <property type="match status" value="1"/>
</dbReference>
<gene>
    <name evidence="4" type="ORF">SAMN04488514_102182</name>
</gene>
<accession>A0A1G9LQF6</accession>
<sequence>MDELARKLGISKKTIYRYFKNKEELVSESLQFLLDKVEKEIETHLKDGVALPPLTKVVYIYKVGLKHMRSFSPSFFFGLRKYYPKAYDAYESFRKKIVLGVVYKLLKEAQDLRQIKADVNLKLVCELNLMHMENIVFSKLNLLERYTMPQLLEHLIVNNLKGILTFDYTKECYLLKHT</sequence>
<reference evidence="5" key="1">
    <citation type="submission" date="2016-10" db="EMBL/GenBank/DDBJ databases">
        <authorList>
            <person name="Varghese N."/>
            <person name="Submissions S."/>
        </authorList>
    </citation>
    <scope>NUCLEOTIDE SEQUENCE [LARGE SCALE GENOMIC DNA]</scope>
    <source>
        <strain evidence="5">DSM 19886</strain>
    </source>
</reference>
<dbReference type="InterPro" id="IPR001387">
    <property type="entry name" value="Cro/C1-type_HTH"/>
</dbReference>
<dbReference type="Gene3D" id="1.10.357.10">
    <property type="entry name" value="Tetracycline Repressor, domain 2"/>
    <property type="match status" value="1"/>
</dbReference>
<name>A0A1G9LQF6_9FLAO</name>
<dbReference type="SUPFAM" id="SSF46689">
    <property type="entry name" value="Homeodomain-like"/>
    <property type="match status" value="1"/>
</dbReference>
<evidence type="ECO:0000256" key="2">
    <source>
        <dbReference type="PROSITE-ProRule" id="PRU00335"/>
    </source>
</evidence>
<evidence type="ECO:0000313" key="4">
    <source>
        <dbReference type="EMBL" id="SDL64173.1"/>
    </source>
</evidence>
<keyword evidence="1 2" id="KW-0238">DNA-binding</keyword>
<dbReference type="InterPro" id="IPR001647">
    <property type="entry name" value="HTH_TetR"/>
</dbReference>